<sequence>MNKEDHTDRPALESPTASGTICGGAHKAAFGDELGTHLGTYLGAHLGQELTSLVLFCV</sequence>
<dbReference type="EMBL" id="BAABKZ010000002">
    <property type="protein sequence ID" value="GAA5095650.1"/>
    <property type="molecule type" value="Genomic_DNA"/>
</dbReference>
<organism evidence="2 3">
    <name type="scientific">Microbacterium yannicii</name>
    <dbReference type="NCBI Taxonomy" id="671622"/>
    <lineage>
        <taxon>Bacteria</taxon>
        <taxon>Bacillati</taxon>
        <taxon>Actinomycetota</taxon>
        <taxon>Actinomycetes</taxon>
        <taxon>Micrococcales</taxon>
        <taxon>Microbacteriaceae</taxon>
        <taxon>Microbacterium</taxon>
    </lineage>
</organism>
<reference evidence="3" key="1">
    <citation type="journal article" date="2019" name="Int. J. Syst. Evol. Microbiol.">
        <title>The Global Catalogue of Microorganisms (GCM) 10K type strain sequencing project: providing services to taxonomists for standard genome sequencing and annotation.</title>
        <authorList>
            <consortium name="The Broad Institute Genomics Platform"/>
            <consortium name="The Broad Institute Genome Sequencing Center for Infectious Disease"/>
            <person name="Wu L."/>
            <person name="Ma J."/>
        </authorList>
    </citation>
    <scope>NUCLEOTIDE SEQUENCE [LARGE SCALE GENOMIC DNA]</scope>
    <source>
        <strain evidence="3">JCM 18959</strain>
    </source>
</reference>
<evidence type="ECO:0000256" key="1">
    <source>
        <dbReference type="SAM" id="MobiDB-lite"/>
    </source>
</evidence>
<feature type="compositionally biased region" description="Basic and acidic residues" evidence="1">
    <location>
        <begin position="1"/>
        <end position="11"/>
    </location>
</feature>
<evidence type="ECO:0000313" key="2">
    <source>
        <dbReference type="EMBL" id="GAA5095650.1"/>
    </source>
</evidence>
<proteinExistence type="predicted"/>
<evidence type="ECO:0000313" key="3">
    <source>
        <dbReference type="Proteomes" id="UP001501407"/>
    </source>
</evidence>
<dbReference type="Proteomes" id="UP001501407">
    <property type="component" value="Unassembled WGS sequence"/>
</dbReference>
<comment type="caution">
    <text evidence="2">The sequence shown here is derived from an EMBL/GenBank/DDBJ whole genome shotgun (WGS) entry which is preliminary data.</text>
</comment>
<accession>A0ABP9MF22</accession>
<gene>
    <name evidence="2" type="ORF">GCM10025760_28230</name>
</gene>
<protein>
    <submittedName>
        <fullName evidence="2">Uncharacterized protein</fullName>
    </submittedName>
</protein>
<feature type="region of interest" description="Disordered" evidence="1">
    <location>
        <begin position="1"/>
        <end position="21"/>
    </location>
</feature>
<name>A0ABP9MF22_9MICO</name>
<keyword evidence="3" id="KW-1185">Reference proteome</keyword>